<dbReference type="InterPro" id="IPR006614">
    <property type="entry name" value="Peroxin/Ferlin"/>
</dbReference>
<dbReference type="OMA" id="IMAPEER"/>
<keyword evidence="2" id="KW-0472">Membrane</keyword>
<dbReference type="STRING" id="554065.E1Z2X0"/>
<feature type="compositionally biased region" description="Basic and acidic residues" evidence="3">
    <location>
        <begin position="983"/>
        <end position="994"/>
    </location>
</feature>
<dbReference type="PROSITE" id="PS51778">
    <property type="entry name" value="VAST"/>
    <property type="match status" value="1"/>
</dbReference>
<dbReference type="OrthoDB" id="67700at2759"/>
<comment type="subcellular location">
    <subcellularLocation>
        <location evidence="1">Membrane</location>
    </subcellularLocation>
</comment>
<name>E1Z2X0_CHLVA</name>
<dbReference type="Proteomes" id="UP000008141">
    <property type="component" value="Unassembled WGS sequence"/>
</dbReference>
<evidence type="ECO:0000256" key="3">
    <source>
        <dbReference type="SAM" id="MobiDB-lite"/>
    </source>
</evidence>
<feature type="region of interest" description="Disordered" evidence="3">
    <location>
        <begin position="1107"/>
        <end position="1138"/>
    </location>
</feature>
<feature type="compositionally biased region" description="Low complexity" evidence="3">
    <location>
        <begin position="369"/>
        <end position="378"/>
    </location>
</feature>
<keyword evidence="6" id="KW-1185">Reference proteome</keyword>
<feature type="compositionally biased region" description="Low complexity" evidence="3">
    <location>
        <begin position="572"/>
        <end position="587"/>
    </location>
</feature>
<feature type="region of interest" description="Disordered" evidence="3">
    <location>
        <begin position="358"/>
        <end position="389"/>
    </location>
</feature>
<evidence type="ECO:0000256" key="1">
    <source>
        <dbReference type="ARBA" id="ARBA00004370"/>
    </source>
</evidence>
<feature type="compositionally biased region" description="Pro residues" evidence="3">
    <location>
        <begin position="358"/>
        <end position="368"/>
    </location>
</feature>
<feature type="compositionally biased region" description="Gly residues" evidence="3">
    <location>
        <begin position="379"/>
        <end position="388"/>
    </location>
</feature>
<evidence type="ECO:0000256" key="2">
    <source>
        <dbReference type="ARBA" id="ARBA00023136"/>
    </source>
</evidence>
<dbReference type="GO" id="GO:0005737">
    <property type="term" value="C:cytoplasm"/>
    <property type="evidence" value="ECO:0007669"/>
    <property type="project" value="UniProtKB-ARBA"/>
</dbReference>
<dbReference type="EMBL" id="GL433835">
    <property type="protein sequence ID" value="EFN60066.1"/>
    <property type="molecule type" value="Genomic_DNA"/>
</dbReference>
<accession>E1Z2X0</accession>
<evidence type="ECO:0000313" key="6">
    <source>
        <dbReference type="Proteomes" id="UP000008141"/>
    </source>
</evidence>
<gene>
    <name evidence="5" type="ORF">CHLNCDRAFT_56537</name>
</gene>
<organism evidence="6">
    <name type="scientific">Chlorella variabilis</name>
    <name type="common">Green alga</name>
    <dbReference type="NCBI Taxonomy" id="554065"/>
    <lineage>
        <taxon>Eukaryota</taxon>
        <taxon>Viridiplantae</taxon>
        <taxon>Chlorophyta</taxon>
        <taxon>core chlorophytes</taxon>
        <taxon>Trebouxiophyceae</taxon>
        <taxon>Chlorellales</taxon>
        <taxon>Chlorellaceae</taxon>
        <taxon>Chlorella clade</taxon>
        <taxon>Chlorella</taxon>
    </lineage>
</organism>
<dbReference type="InterPro" id="IPR031968">
    <property type="entry name" value="VASt"/>
</dbReference>
<dbReference type="SMART" id="SM00694">
    <property type="entry name" value="DysFC"/>
    <property type="match status" value="1"/>
</dbReference>
<dbReference type="Pfam" id="PF16016">
    <property type="entry name" value="VASt"/>
    <property type="match status" value="1"/>
</dbReference>
<dbReference type="Pfam" id="PF06398">
    <property type="entry name" value="Pex24p"/>
    <property type="match status" value="1"/>
</dbReference>
<reference evidence="5 6" key="1">
    <citation type="journal article" date="2010" name="Plant Cell">
        <title>The Chlorella variabilis NC64A genome reveals adaptation to photosymbiosis, coevolution with viruses, and cryptic sex.</title>
        <authorList>
            <person name="Blanc G."/>
            <person name="Duncan G."/>
            <person name="Agarkova I."/>
            <person name="Borodovsky M."/>
            <person name="Gurnon J."/>
            <person name="Kuo A."/>
            <person name="Lindquist E."/>
            <person name="Lucas S."/>
            <person name="Pangilinan J."/>
            <person name="Polle J."/>
            <person name="Salamov A."/>
            <person name="Terry A."/>
            <person name="Yamada T."/>
            <person name="Dunigan D.D."/>
            <person name="Grigoriev I.V."/>
            <person name="Claverie J.M."/>
            <person name="Van Etten J.L."/>
        </authorList>
    </citation>
    <scope>NUCLEOTIDE SEQUENCE [LARGE SCALE GENOMIC DNA]</scope>
    <source>
        <strain evidence="5 6">NC64A</strain>
    </source>
</reference>
<dbReference type="InterPro" id="IPR010482">
    <property type="entry name" value="TECPR1-like_DysF"/>
</dbReference>
<feature type="region of interest" description="Disordered" evidence="3">
    <location>
        <begin position="562"/>
        <end position="587"/>
    </location>
</feature>
<protein>
    <recommendedName>
        <fullName evidence="4">VASt domain-containing protein</fullName>
    </recommendedName>
</protein>
<feature type="region of interest" description="Disordered" evidence="3">
    <location>
        <begin position="938"/>
        <end position="1001"/>
    </location>
</feature>
<feature type="region of interest" description="Disordered" evidence="3">
    <location>
        <begin position="624"/>
        <end position="712"/>
    </location>
</feature>
<dbReference type="InParanoid" id="E1Z2X0"/>
<dbReference type="RefSeq" id="XP_005852168.1">
    <property type="nucleotide sequence ID" value="XM_005852106.1"/>
</dbReference>
<feature type="compositionally biased region" description="Low complexity" evidence="3">
    <location>
        <begin position="939"/>
        <end position="982"/>
    </location>
</feature>
<evidence type="ECO:0000259" key="4">
    <source>
        <dbReference type="PROSITE" id="PS51778"/>
    </source>
</evidence>
<evidence type="ECO:0000313" key="5">
    <source>
        <dbReference type="EMBL" id="EFN60066.1"/>
    </source>
</evidence>
<dbReference type="GO" id="GO:0098588">
    <property type="term" value="C:bounding membrane of organelle"/>
    <property type="evidence" value="ECO:0007669"/>
    <property type="project" value="UniProtKB-ARBA"/>
</dbReference>
<feature type="region of interest" description="Disordered" evidence="3">
    <location>
        <begin position="1152"/>
        <end position="1295"/>
    </location>
</feature>
<dbReference type="eggNOG" id="ENOG502RP0A">
    <property type="taxonomic scope" value="Eukaryota"/>
</dbReference>
<proteinExistence type="predicted"/>
<dbReference type="KEGG" id="cvr:CHLNCDRAFT_56537"/>
<sequence>MASSDLEQRWPVWPPNEEGKELLDVVLDCSVDSAFLMLYGGLTELRKAFNEIASNKEYSTTAWMDSAEAVQAAAVGPTPPPLRDTAGLKAGMLRRASYSGTMMGSKYRNEELYRLQEISPGTSYRILTTVLTTAMHGEKFRPVVLSSLTALPEGRTQYKIRSVVRFITKPNGFIKAMIDKGARDGQRKNFEALRQVLEQYTTVTEAAEALGAAVAAAAAPEAPVAAPAAGEAPAAAAAGLLEAVAGPAACRHLAPWAVLLHARLAAAAPVLGDVVEARVLLGSLAALCLLTALRLVVDMLLFIHHASAHPKDTIGLLTHYLFKVVDVPDSMQEVLLSCLIFYTVRLLVNRLAEMLPAPPAARRPPPRAPRTLSSANGDAGSGALGGAAGSPRSLLGGLRSEEVEAEGIKYEGYAEAIAAAQARSPSASGAATPERVSMAGAVGSAAAVGAAVGAAGTAGGRQQGGSFMKGFTKSISGAFTPSRTKKVIMAPEERVSAAAAIAGAAAAAGAVAAAASGAASGAASPAAGAAALAGGMAAPGSVASRLSALREVEADSGLAAAHGAAGAGGSSAPGSPPSVGAISPSATSPTAQSALAVPRSLSESAAAIGSVLPAGLPAALAGSASSQRGMLPGDLPPGSALSPQRSLSPARAGGGMAHSRSQGGLAEQSGSSVTAFAKKLRGVLSPTGQPGSPGERKSMDGGSEPAALSPDQMLSPTAAQRDFRPSMPAHLPPELAGQAVIEEVFENQRLQPFRGWGHTWPGHFLPTDKVNHWSRREHDNFPVLAGPDFGSIAPPLPEGWQWCEAKWHLDLSGQIIDACDPDGWSYGLDFGYVRHPFQPNSGKKKISDFVRRRRWIRTRVPLELAAQRRTTTISEDNTSWAKAVGGGEEAEGMAGEGAQAAEDGAQAIEDAREVHAVVESMFAQVVARSEVEASMQEALSQQIGSRSSSGSGSNIRSLGSQGSQAQAQPAAGLQAPAAQPAAHELEQEREREQAGEGAGAGGVEVQSALPAAAAGAAADEAGEQAAADETQQLARRGFHEASVSFTLPASSPPPPVEPRSAAAAAAAALAASGLTFSSGAVGDDLLVSPTEQLRGFERSSSHGVQQGLAQAACEAAEAADEVRQHHSSSTMQPGPLERQEDVGSLAAELNQAGSTEEASLAASPVDQPPAPTGAGAGHGASGGDLVAPLDDGELAAGGDEGAEGAEGGATARAVGEPAELAEEHSGVEGAPAEVRSRQSAGQPAEGVGDAAAKPALTQVQAEAEEHLDGSASELSNGEESAARPASDALHLVAHR</sequence>
<dbReference type="GeneID" id="17359344"/>
<feature type="domain" description="VASt" evidence="4">
    <location>
        <begin position="18"/>
        <end position="205"/>
    </location>
</feature>